<reference evidence="2 3" key="1">
    <citation type="journal article" date="2012" name="Mol. Biol. Evol.">
        <title>Genome reduction and co-evolution between the primary and secondary bacterial symbionts of psyllids.</title>
        <authorList>
            <person name="Sloan D.B."/>
            <person name="Moran N.A."/>
        </authorList>
    </citation>
    <scope>NUCLEOTIDE SEQUENCE [LARGE SCALE GENOMIC DNA]</scope>
    <source>
        <strain evidence="2 3">HT</strain>
    </source>
</reference>
<protein>
    <submittedName>
        <fullName evidence="2">Uncharacterized protein</fullName>
    </submittedName>
</protein>
<dbReference type="HOGENOM" id="CLU_1802549_0_0_6"/>
<keyword evidence="1" id="KW-0472">Membrane</keyword>
<dbReference type="STRING" id="1202539.A355_0111"/>
<keyword evidence="1" id="KW-0812">Transmembrane</keyword>
<dbReference type="PATRIC" id="fig|1202539.3.peg.91"/>
<evidence type="ECO:0000313" key="2">
    <source>
        <dbReference type="EMBL" id="AFP84140.1"/>
    </source>
</evidence>
<gene>
    <name evidence="2" type="ORF">A355_0111</name>
</gene>
<accession>J3TWB5</accession>
<dbReference type="KEGG" id="crt:A355_0111"/>
<sequence length="143" mass="17604">MNFQIFKILFTIGSKIFNFNIIKVNINYFNDIIKTVKRIFFLKLIKTNYLMFFFLMCIKYILYGINFVYFFLIYYLKKYFFTNKAINFKKKIKLINIIKINNLILFKICYRIKKNMIKKYSLNLTRRIAEKLSFKKILKTILL</sequence>
<dbReference type="Proteomes" id="UP000003933">
    <property type="component" value="Chromosome"/>
</dbReference>
<evidence type="ECO:0000256" key="1">
    <source>
        <dbReference type="SAM" id="Phobius"/>
    </source>
</evidence>
<dbReference type="OrthoDB" id="10018063at2"/>
<name>J3TWB5_CARRU</name>
<feature type="transmembrane region" description="Helical" evidence="1">
    <location>
        <begin position="49"/>
        <end position="72"/>
    </location>
</feature>
<evidence type="ECO:0000313" key="3">
    <source>
        <dbReference type="Proteomes" id="UP000003933"/>
    </source>
</evidence>
<dbReference type="EMBL" id="CP003544">
    <property type="protein sequence ID" value="AFP84140.1"/>
    <property type="molecule type" value="Genomic_DNA"/>
</dbReference>
<dbReference type="AlphaFoldDB" id="J3TWB5"/>
<keyword evidence="1" id="KW-1133">Transmembrane helix</keyword>
<proteinExistence type="predicted"/>
<dbReference type="RefSeq" id="WP_014887440.1">
    <property type="nucleotide sequence ID" value="NC_018417.1"/>
</dbReference>
<organism evidence="2 3">
    <name type="scientific">Candidatus Carsonella ruddii HT isolate Thao2000</name>
    <dbReference type="NCBI Taxonomy" id="1202539"/>
    <lineage>
        <taxon>Bacteria</taxon>
        <taxon>Pseudomonadati</taxon>
        <taxon>Pseudomonadota</taxon>
        <taxon>Gammaproteobacteria</taxon>
        <taxon>Oceanospirillales</taxon>
        <taxon>Halomonadaceae</taxon>
        <taxon>Zymobacter group</taxon>
        <taxon>Candidatus Carsonella</taxon>
    </lineage>
</organism>